<evidence type="ECO:0000256" key="2">
    <source>
        <dbReference type="SAM" id="SignalP"/>
    </source>
</evidence>
<dbReference type="Proteomes" id="UP000319342">
    <property type="component" value="Chromosome"/>
</dbReference>
<dbReference type="EMBL" id="CP036290">
    <property type="protein sequence ID" value="QDU83606.1"/>
    <property type="molecule type" value="Genomic_DNA"/>
</dbReference>
<accession>A0A518CWK4</accession>
<feature type="signal peptide" evidence="2">
    <location>
        <begin position="1"/>
        <end position="25"/>
    </location>
</feature>
<keyword evidence="2" id="KW-0732">Signal</keyword>
<reference evidence="3 4" key="1">
    <citation type="submission" date="2019-02" db="EMBL/GenBank/DDBJ databases">
        <title>Deep-cultivation of Planctomycetes and their phenomic and genomic characterization uncovers novel biology.</title>
        <authorList>
            <person name="Wiegand S."/>
            <person name="Jogler M."/>
            <person name="Boedeker C."/>
            <person name="Pinto D."/>
            <person name="Vollmers J."/>
            <person name="Rivas-Marin E."/>
            <person name="Kohn T."/>
            <person name="Peeters S.H."/>
            <person name="Heuer A."/>
            <person name="Rast P."/>
            <person name="Oberbeckmann S."/>
            <person name="Bunk B."/>
            <person name="Jeske O."/>
            <person name="Meyerdierks A."/>
            <person name="Storesund J.E."/>
            <person name="Kallscheuer N."/>
            <person name="Luecker S."/>
            <person name="Lage O.M."/>
            <person name="Pohl T."/>
            <person name="Merkel B.J."/>
            <person name="Hornburger P."/>
            <person name="Mueller R.-W."/>
            <person name="Bruemmer F."/>
            <person name="Labrenz M."/>
            <person name="Spormann A.M."/>
            <person name="Op den Camp H."/>
            <person name="Overmann J."/>
            <person name="Amann R."/>
            <person name="Jetten M.S.M."/>
            <person name="Mascher T."/>
            <person name="Medema M.H."/>
            <person name="Devos D.P."/>
            <person name="Kaster A.-K."/>
            <person name="Ovreas L."/>
            <person name="Rohde M."/>
            <person name="Galperin M.Y."/>
            <person name="Jogler C."/>
        </authorList>
    </citation>
    <scope>NUCLEOTIDE SEQUENCE [LARGE SCALE GENOMIC DNA]</scope>
    <source>
        <strain evidence="3 4">Pla163</strain>
    </source>
</reference>
<dbReference type="AlphaFoldDB" id="A0A518CWK4"/>
<feature type="chain" id="PRO_5022097582" description="HEAT repeat domain-containing protein" evidence="2">
    <location>
        <begin position="26"/>
        <end position="316"/>
    </location>
</feature>
<dbReference type="RefSeq" id="WP_145183608.1">
    <property type="nucleotide sequence ID" value="NZ_CP036290.1"/>
</dbReference>
<evidence type="ECO:0000313" key="4">
    <source>
        <dbReference type="Proteomes" id="UP000319342"/>
    </source>
</evidence>
<evidence type="ECO:0000256" key="1">
    <source>
        <dbReference type="SAM" id="MobiDB-lite"/>
    </source>
</evidence>
<proteinExistence type="predicted"/>
<feature type="region of interest" description="Disordered" evidence="1">
    <location>
        <begin position="26"/>
        <end position="46"/>
    </location>
</feature>
<gene>
    <name evidence="3" type="ORF">Pla163_07050</name>
</gene>
<organism evidence="3 4">
    <name type="scientific">Rohdeia mirabilis</name>
    <dbReference type="NCBI Taxonomy" id="2528008"/>
    <lineage>
        <taxon>Bacteria</taxon>
        <taxon>Pseudomonadati</taxon>
        <taxon>Planctomycetota</taxon>
        <taxon>Planctomycetia</taxon>
        <taxon>Planctomycetia incertae sedis</taxon>
        <taxon>Rohdeia</taxon>
    </lineage>
</organism>
<evidence type="ECO:0008006" key="5">
    <source>
        <dbReference type="Google" id="ProtNLM"/>
    </source>
</evidence>
<keyword evidence="4" id="KW-1185">Reference proteome</keyword>
<name>A0A518CWK4_9BACT</name>
<protein>
    <recommendedName>
        <fullName evidence="5">HEAT repeat domain-containing protein</fullName>
    </recommendedName>
</protein>
<evidence type="ECO:0000313" key="3">
    <source>
        <dbReference type="EMBL" id="QDU83606.1"/>
    </source>
</evidence>
<sequence precursor="true">MKHSSSIALALTLALVANSLAPARATPGTPAVQDGGGGADEAPREGTSAEIDPLVLAYEFQKATGASPQIARAVLAFLPYKNSVVLGVVRESLEHEPTRLDENQLEGELDEKELEDDDLVEQRLWQRAGEVVRAGALIGARLASRESLDALEKAVRLKSVKENPVGRTAIITALTEHPMRSAKADREIQKLLLDFDDAEFDANGFVPRDNDLMTTPRIDELVAAARYVEHWGTTERDVVVELAELLCDTERKGAVKKLERGDDDYRAGRTAAAAELAPVAVTALARLTGERFTADAEGRAAALAWIAEHGKEHGFD</sequence>